<dbReference type="HOGENOM" id="CLU_118111_0_0_0"/>
<accession>E8N6E3</accession>
<evidence type="ECO:0000313" key="1">
    <source>
        <dbReference type="EMBL" id="BAJ64007.1"/>
    </source>
</evidence>
<proteinExistence type="predicted"/>
<dbReference type="Proteomes" id="UP000008922">
    <property type="component" value="Chromosome"/>
</dbReference>
<protein>
    <recommendedName>
        <fullName evidence="3">YbjN domain-containing protein</fullName>
    </recommendedName>
</protein>
<reference evidence="1 2" key="1">
    <citation type="submission" date="2010-12" db="EMBL/GenBank/DDBJ databases">
        <title>Whole genome sequence of Anaerolinea thermophila UNI-1.</title>
        <authorList>
            <person name="Narita-Yamada S."/>
            <person name="Kishi E."/>
            <person name="Watanabe Y."/>
            <person name="Takasaki K."/>
            <person name="Ankai A."/>
            <person name="Oguchi A."/>
            <person name="Fukui S."/>
            <person name="Takahashi M."/>
            <person name="Yashiro I."/>
            <person name="Hosoyama A."/>
            <person name="Sekiguchi Y."/>
            <person name="Hanada S."/>
            <person name="Fujita N."/>
        </authorList>
    </citation>
    <scope>NUCLEOTIDE SEQUENCE [LARGE SCALE GENOMIC DNA]</scope>
    <source>
        <strain evidence="2">DSM 14523 / JCM 11388 / NBRC 100420 / UNI-1</strain>
    </source>
</reference>
<dbReference type="Pfam" id="PF10722">
    <property type="entry name" value="YbjN"/>
    <property type="match status" value="1"/>
</dbReference>
<evidence type="ECO:0000313" key="2">
    <source>
        <dbReference type="Proteomes" id="UP000008922"/>
    </source>
</evidence>
<dbReference type="STRING" id="926569.ANT_19810"/>
<dbReference type="AlphaFoldDB" id="E8N6E3"/>
<organism evidence="1 2">
    <name type="scientific">Anaerolinea thermophila (strain DSM 14523 / JCM 11388 / NBRC 100420 / UNI-1)</name>
    <dbReference type="NCBI Taxonomy" id="926569"/>
    <lineage>
        <taxon>Bacteria</taxon>
        <taxon>Bacillati</taxon>
        <taxon>Chloroflexota</taxon>
        <taxon>Anaerolineae</taxon>
        <taxon>Anaerolineales</taxon>
        <taxon>Anaerolineaceae</taxon>
        <taxon>Anaerolinea</taxon>
    </lineage>
</organism>
<evidence type="ECO:0008006" key="3">
    <source>
        <dbReference type="Google" id="ProtNLM"/>
    </source>
</evidence>
<keyword evidence="2" id="KW-1185">Reference proteome</keyword>
<dbReference type="RefSeq" id="WP_013560380.1">
    <property type="nucleotide sequence ID" value="NC_014960.1"/>
</dbReference>
<dbReference type="CDD" id="cd17033">
    <property type="entry name" value="DR1245-like"/>
    <property type="match status" value="1"/>
</dbReference>
<dbReference type="EMBL" id="AP012029">
    <property type="protein sequence ID" value="BAJ64007.1"/>
    <property type="molecule type" value="Genomic_DNA"/>
</dbReference>
<sequence length="175" mass="19828">MSYQGSGESSEDREISPNVLRAFETLHTFLEEDGWHPRRIEGRLSFTMGYTGENGDLRCFITIVPDVEELLFYAVAPVRVPEAVRPSVAEFITRANYGMRIGNFELDFADGEVRYKSSLNFMGEELTAGYIRNTIYPAVRTMDRYLLGLLRVSFGGVTPFEAIEEIERPADTPEP</sequence>
<dbReference type="eggNOG" id="COG5465">
    <property type="taxonomic scope" value="Bacteria"/>
</dbReference>
<name>E8N6E3_ANATU</name>
<dbReference type="KEGG" id="atm:ANT_19810"/>
<dbReference type="InterPro" id="IPR019660">
    <property type="entry name" value="Put_sensory_transdc_reg_YbjN"/>
</dbReference>
<dbReference type="InParanoid" id="E8N6E3"/>
<gene>
    <name evidence="1" type="ordered locus">ANT_19810</name>
</gene>